<proteinExistence type="predicted"/>
<evidence type="ECO:0000313" key="2">
    <source>
        <dbReference type="EMBL" id="HIP57618.1"/>
    </source>
</evidence>
<comment type="caution">
    <text evidence="2">The sequence shown here is derived from an EMBL/GenBank/DDBJ whole genome shotgun (WGS) entry which is preliminary data.</text>
</comment>
<dbReference type="PANTHER" id="PTHR30121:SF6">
    <property type="entry name" value="SLR6007 PROTEIN"/>
    <property type="match status" value="1"/>
</dbReference>
<dbReference type="InterPro" id="IPR002789">
    <property type="entry name" value="HerA_central"/>
</dbReference>
<accession>A0A832YYN3</accession>
<dbReference type="EMBL" id="DQTV01000123">
    <property type="protein sequence ID" value="HIP57618.1"/>
    <property type="molecule type" value="Genomic_DNA"/>
</dbReference>
<organism evidence="2 3">
    <name type="scientific">Ignisphaera aggregans</name>
    <dbReference type="NCBI Taxonomy" id="334771"/>
    <lineage>
        <taxon>Archaea</taxon>
        <taxon>Thermoproteota</taxon>
        <taxon>Thermoprotei</taxon>
        <taxon>Desulfurococcales</taxon>
        <taxon>Desulfurococcaceae</taxon>
        <taxon>Ignisphaera</taxon>
    </lineage>
</organism>
<dbReference type="AlphaFoldDB" id="A0A832YYN3"/>
<gene>
    <name evidence="2" type="ORF">EYH02_06125</name>
</gene>
<dbReference type="InterPro" id="IPR051162">
    <property type="entry name" value="T4SS_component"/>
</dbReference>
<name>A0A832YYN3_9CREN</name>
<dbReference type="CDD" id="cd01127">
    <property type="entry name" value="TrwB_TraG_TraD_VirD4"/>
    <property type="match status" value="1"/>
</dbReference>
<protein>
    <submittedName>
        <fullName evidence="2">DUF853 family protein</fullName>
    </submittedName>
</protein>
<dbReference type="SUPFAM" id="SSF52540">
    <property type="entry name" value="P-loop containing nucleoside triphosphate hydrolases"/>
    <property type="match status" value="1"/>
</dbReference>
<dbReference type="Pfam" id="PF01935">
    <property type="entry name" value="DUF87"/>
    <property type="match status" value="1"/>
</dbReference>
<evidence type="ECO:0000259" key="1">
    <source>
        <dbReference type="Pfam" id="PF01935"/>
    </source>
</evidence>
<dbReference type="Gene3D" id="3.40.50.300">
    <property type="entry name" value="P-loop containing nucleotide triphosphate hydrolases"/>
    <property type="match status" value="1"/>
</dbReference>
<dbReference type="InterPro" id="IPR027417">
    <property type="entry name" value="P-loop_NTPase"/>
</dbReference>
<reference evidence="2" key="1">
    <citation type="journal article" date="2020" name="ISME J.">
        <title>Gammaproteobacteria mediating utilization of methyl-, sulfur- and petroleum organic compounds in deep ocean hydrothermal plumes.</title>
        <authorList>
            <person name="Zhou Z."/>
            <person name="Liu Y."/>
            <person name="Pan J."/>
            <person name="Cron B.R."/>
            <person name="Toner B.M."/>
            <person name="Anantharaman K."/>
            <person name="Breier J.A."/>
            <person name="Dick G.J."/>
            <person name="Li M."/>
        </authorList>
    </citation>
    <scope>NUCLEOTIDE SEQUENCE</scope>
    <source>
        <strain evidence="2">SZUA-1435</strain>
    </source>
</reference>
<feature type="domain" description="Helicase HerA central" evidence="1">
    <location>
        <begin position="37"/>
        <end position="145"/>
    </location>
</feature>
<dbReference type="PANTHER" id="PTHR30121">
    <property type="entry name" value="UNCHARACTERIZED PROTEIN YJGR-RELATED"/>
    <property type="match status" value="1"/>
</dbReference>
<dbReference type="Proteomes" id="UP000605805">
    <property type="component" value="Unassembled WGS sequence"/>
</dbReference>
<sequence length="366" mass="40506">MTDDLTPLCLLAAPTTSHEIVGEGIYIGIDLDSGSELYWNMLNSPSPHAIVIGPTGSGKTITLMTLAQRIAKTYNASILVIDVKGEYKILLKGLVDRVSVFNPLSKPIDICNRTLMNILVELLQAILHLNEGSRRFLAEVIKTSCNSSSLASTLRSIPVSNIDELGKALEILQLFFESREGVDLFTMLKETLKPRSALVIELGTPVHYDYVAIIPLFFISATLTPQALSTIFNHSTIKLVLVLDEAWLYIPHTTRSIITKVLRLARSYGVSILMATQSLEDLGEYKDLILSNCGLLIALASNVKSYWMELAKYLNLSPKLINRALELQEKGEGVALLAPSKTPRFVYVDPLSSEELELLVKKLHRE</sequence>
<evidence type="ECO:0000313" key="3">
    <source>
        <dbReference type="Proteomes" id="UP000605805"/>
    </source>
</evidence>